<dbReference type="GeneID" id="18256925"/>
<evidence type="ECO:0000259" key="7">
    <source>
        <dbReference type="PROSITE" id="PS50217"/>
    </source>
</evidence>
<feature type="coiled-coil region" evidence="5">
    <location>
        <begin position="223"/>
        <end position="257"/>
    </location>
</feature>
<dbReference type="RefSeq" id="XP_006693343.1">
    <property type="nucleotide sequence ID" value="XM_006693280.1"/>
</dbReference>
<dbReference type="Proteomes" id="UP000008066">
    <property type="component" value="Unassembled WGS sequence"/>
</dbReference>
<evidence type="ECO:0000313" key="8">
    <source>
        <dbReference type="EMBL" id="EGS21047.1"/>
    </source>
</evidence>
<keyword evidence="2" id="KW-0805">Transcription regulation</keyword>
<dbReference type="Pfam" id="PF00170">
    <property type="entry name" value="bZIP_1"/>
    <property type="match status" value="1"/>
</dbReference>
<keyword evidence="4" id="KW-0539">Nucleus</keyword>
<dbReference type="GO" id="GO:0005634">
    <property type="term" value="C:nucleus"/>
    <property type="evidence" value="ECO:0007669"/>
    <property type="project" value="UniProtKB-SubCell"/>
</dbReference>
<dbReference type="GO" id="GO:0003700">
    <property type="term" value="F:DNA-binding transcription factor activity"/>
    <property type="evidence" value="ECO:0007669"/>
    <property type="project" value="InterPro"/>
</dbReference>
<gene>
    <name evidence="8" type="ORF">CTHT_0028870</name>
</gene>
<dbReference type="PROSITE" id="PS50217">
    <property type="entry name" value="BZIP"/>
    <property type="match status" value="1"/>
</dbReference>
<dbReference type="Gene3D" id="1.20.5.170">
    <property type="match status" value="1"/>
</dbReference>
<keyword evidence="9" id="KW-1185">Reference proteome</keyword>
<dbReference type="HOGENOM" id="CLU_865998_0_0_1"/>
<dbReference type="PANTHER" id="PTHR19304">
    <property type="entry name" value="CYCLIC-AMP RESPONSE ELEMENT BINDING PROTEIN"/>
    <property type="match status" value="1"/>
</dbReference>
<dbReference type="InterPro" id="IPR004827">
    <property type="entry name" value="bZIP"/>
</dbReference>
<feature type="compositionally biased region" description="Basic and acidic residues" evidence="6">
    <location>
        <begin position="197"/>
        <end position="207"/>
    </location>
</feature>
<keyword evidence="3" id="KW-0804">Transcription</keyword>
<evidence type="ECO:0000256" key="6">
    <source>
        <dbReference type="SAM" id="MobiDB-lite"/>
    </source>
</evidence>
<dbReference type="InterPro" id="IPR046347">
    <property type="entry name" value="bZIP_sf"/>
</dbReference>
<dbReference type="PROSITE" id="PS00036">
    <property type="entry name" value="BZIP_BASIC"/>
    <property type="match status" value="1"/>
</dbReference>
<dbReference type="OrthoDB" id="295274at2759"/>
<dbReference type="KEGG" id="cthr:CTHT_0028870"/>
<dbReference type="SMART" id="SM00338">
    <property type="entry name" value="BRLZ"/>
    <property type="match status" value="1"/>
</dbReference>
<name>G0S7U7_CHATD</name>
<feature type="region of interest" description="Disordered" evidence="6">
    <location>
        <begin position="21"/>
        <end position="40"/>
    </location>
</feature>
<proteinExistence type="predicted"/>
<dbReference type="STRING" id="759272.G0S7U7"/>
<evidence type="ECO:0000256" key="5">
    <source>
        <dbReference type="SAM" id="Coils"/>
    </source>
</evidence>
<protein>
    <submittedName>
        <fullName evidence="8">Putative transcription factor</fullName>
    </submittedName>
</protein>
<reference evidence="8 9" key="1">
    <citation type="journal article" date="2011" name="Cell">
        <title>Insight into structure and assembly of the nuclear pore complex by utilizing the genome of a eukaryotic thermophile.</title>
        <authorList>
            <person name="Amlacher S."/>
            <person name="Sarges P."/>
            <person name="Flemming D."/>
            <person name="van Noort V."/>
            <person name="Kunze R."/>
            <person name="Devos D.P."/>
            <person name="Arumugam M."/>
            <person name="Bork P."/>
            <person name="Hurt E."/>
        </authorList>
    </citation>
    <scope>NUCLEOTIDE SEQUENCE [LARGE SCALE GENOMIC DNA]</scope>
    <source>
        <strain evidence="9">DSM 1495 / CBS 144.50 / IMI 039719</strain>
    </source>
</reference>
<dbReference type="InterPro" id="IPR051027">
    <property type="entry name" value="bZIP_transcription_factors"/>
</dbReference>
<evidence type="ECO:0000256" key="3">
    <source>
        <dbReference type="ARBA" id="ARBA00023163"/>
    </source>
</evidence>
<sequence length="321" mass="36289">MSFAGELMATEATSQFFADSVSFDDQPSYESPDQDVDTSNINLSTPYIDTRLDIGGAPLVLDGFVSSTPQDSEPRTDVWDGFAEQGDMMGPEQRPFFIDPDLYGPGSEVDQTLQQQYTLATGPVEDFRQSFPRTVSSRSLSLQTSTSGSISTGITLPEQLADQPEKPIRQKRQQGEQEEQEEAQDPPRKRRTRKTKRETVSAEDEEKRNRFLERNRIAASKCREKKKLYVMELEEAKNGLEQKNARLQFERDSLVLEIGQLKHQLMAHASCNDPNIDTWINREARKYVEESAGREEEARTSNDEAWSPLNTSYAALSFPAT</sequence>
<dbReference type="eggNOG" id="KOG1414">
    <property type="taxonomic scope" value="Eukaryota"/>
</dbReference>
<dbReference type="AlphaFoldDB" id="G0S7U7"/>
<comment type="subcellular location">
    <subcellularLocation>
        <location evidence="1">Nucleus</location>
    </subcellularLocation>
</comment>
<dbReference type="SUPFAM" id="SSF57959">
    <property type="entry name" value="Leucine zipper domain"/>
    <property type="match status" value="1"/>
</dbReference>
<dbReference type="CDD" id="cd14687">
    <property type="entry name" value="bZIP_ATF2"/>
    <property type="match status" value="1"/>
</dbReference>
<evidence type="ECO:0000256" key="2">
    <source>
        <dbReference type="ARBA" id="ARBA00023015"/>
    </source>
</evidence>
<feature type="compositionally biased region" description="Low complexity" evidence="6">
    <location>
        <begin position="133"/>
        <end position="155"/>
    </location>
</feature>
<dbReference type="OMA" id="HAKCNDR"/>
<evidence type="ECO:0000313" key="9">
    <source>
        <dbReference type="Proteomes" id="UP000008066"/>
    </source>
</evidence>
<feature type="domain" description="BZIP" evidence="7">
    <location>
        <begin position="205"/>
        <end position="268"/>
    </location>
</feature>
<feature type="region of interest" description="Disordered" evidence="6">
    <location>
        <begin position="132"/>
        <end position="207"/>
    </location>
</feature>
<organism evidence="9">
    <name type="scientific">Chaetomium thermophilum (strain DSM 1495 / CBS 144.50 / IMI 039719)</name>
    <name type="common">Thermochaetoides thermophila</name>
    <dbReference type="NCBI Taxonomy" id="759272"/>
    <lineage>
        <taxon>Eukaryota</taxon>
        <taxon>Fungi</taxon>
        <taxon>Dikarya</taxon>
        <taxon>Ascomycota</taxon>
        <taxon>Pezizomycotina</taxon>
        <taxon>Sordariomycetes</taxon>
        <taxon>Sordariomycetidae</taxon>
        <taxon>Sordariales</taxon>
        <taxon>Chaetomiaceae</taxon>
        <taxon>Thermochaetoides</taxon>
    </lineage>
</organism>
<evidence type="ECO:0000256" key="1">
    <source>
        <dbReference type="ARBA" id="ARBA00004123"/>
    </source>
</evidence>
<accession>G0S7U7</accession>
<evidence type="ECO:0000256" key="4">
    <source>
        <dbReference type="ARBA" id="ARBA00023242"/>
    </source>
</evidence>
<dbReference type="EMBL" id="GL988041">
    <property type="protein sequence ID" value="EGS21047.1"/>
    <property type="molecule type" value="Genomic_DNA"/>
</dbReference>
<keyword evidence="5" id="KW-0175">Coiled coil</keyword>